<dbReference type="GO" id="GO:0042391">
    <property type="term" value="P:regulation of membrane potential"/>
    <property type="evidence" value="ECO:0007669"/>
    <property type="project" value="TreeGrafter"/>
</dbReference>
<dbReference type="GO" id="GO:0050806">
    <property type="term" value="P:positive regulation of synaptic transmission"/>
    <property type="evidence" value="ECO:0007669"/>
    <property type="project" value="TreeGrafter"/>
</dbReference>
<comment type="subcellular location">
    <subcellularLocation>
        <location evidence="2">Synapse</location>
    </subcellularLocation>
</comment>
<dbReference type="PANTHER" id="PTHR12157">
    <property type="entry name" value="REGULATING SYNAPTIC MEMBRANE EXOCYTOSIS PROTEIN"/>
    <property type="match status" value="1"/>
</dbReference>
<organism evidence="5">
    <name type="scientific">Darwinula stevensoni</name>
    <dbReference type="NCBI Taxonomy" id="69355"/>
    <lineage>
        <taxon>Eukaryota</taxon>
        <taxon>Metazoa</taxon>
        <taxon>Ecdysozoa</taxon>
        <taxon>Arthropoda</taxon>
        <taxon>Crustacea</taxon>
        <taxon>Oligostraca</taxon>
        <taxon>Ostracoda</taxon>
        <taxon>Podocopa</taxon>
        <taxon>Podocopida</taxon>
        <taxon>Darwinulocopina</taxon>
        <taxon>Darwinuloidea</taxon>
        <taxon>Darwinulidae</taxon>
        <taxon>Darwinula</taxon>
    </lineage>
</organism>
<dbReference type="GO" id="GO:0048167">
    <property type="term" value="P:regulation of synaptic plasticity"/>
    <property type="evidence" value="ECO:0007669"/>
    <property type="project" value="TreeGrafter"/>
</dbReference>
<feature type="compositionally biased region" description="Polar residues" evidence="3">
    <location>
        <begin position="175"/>
        <end position="185"/>
    </location>
</feature>
<dbReference type="SMART" id="SM00239">
    <property type="entry name" value="C2"/>
    <property type="match status" value="1"/>
</dbReference>
<dbReference type="GO" id="GO:0048788">
    <property type="term" value="C:cytoskeleton of presynaptic active zone"/>
    <property type="evidence" value="ECO:0007669"/>
    <property type="project" value="TreeGrafter"/>
</dbReference>
<evidence type="ECO:0000256" key="2">
    <source>
        <dbReference type="ARBA" id="ARBA00034103"/>
    </source>
</evidence>
<dbReference type="InterPro" id="IPR039032">
    <property type="entry name" value="Rim-like"/>
</dbReference>
<dbReference type="GO" id="GO:0031267">
    <property type="term" value="F:small GTPase binding"/>
    <property type="evidence" value="ECO:0007669"/>
    <property type="project" value="InterPro"/>
</dbReference>
<protein>
    <recommendedName>
        <fullName evidence="4">C2 domain-containing protein</fullName>
    </recommendedName>
</protein>
<dbReference type="InterPro" id="IPR035892">
    <property type="entry name" value="C2_domain_sf"/>
</dbReference>
<gene>
    <name evidence="5" type="ORF">DSTB1V02_LOCUS3300</name>
</gene>
<feature type="domain" description="C2" evidence="4">
    <location>
        <begin position="24"/>
        <end position="148"/>
    </location>
</feature>
<evidence type="ECO:0000313" key="5">
    <source>
        <dbReference type="EMBL" id="CAD7243376.1"/>
    </source>
</evidence>
<dbReference type="EMBL" id="LR899936">
    <property type="protein sequence ID" value="CAD7243376.1"/>
    <property type="molecule type" value="Genomic_DNA"/>
</dbReference>
<keyword evidence="6" id="KW-1185">Reference proteome</keyword>
<reference evidence="5" key="1">
    <citation type="submission" date="2020-11" db="EMBL/GenBank/DDBJ databases">
        <authorList>
            <person name="Tran Van P."/>
        </authorList>
    </citation>
    <scope>NUCLEOTIDE SEQUENCE</scope>
</reference>
<dbReference type="Proteomes" id="UP000677054">
    <property type="component" value="Unassembled WGS sequence"/>
</dbReference>
<dbReference type="EMBL" id="CAJPEV010000419">
    <property type="protein sequence ID" value="CAG0885085.1"/>
    <property type="molecule type" value="Genomic_DNA"/>
</dbReference>
<evidence type="ECO:0000256" key="1">
    <source>
        <dbReference type="ARBA" id="ARBA00023018"/>
    </source>
</evidence>
<evidence type="ECO:0000256" key="3">
    <source>
        <dbReference type="SAM" id="MobiDB-lite"/>
    </source>
</evidence>
<dbReference type="InterPro" id="IPR000008">
    <property type="entry name" value="C2_dom"/>
</dbReference>
<dbReference type="Gene3D" id="2.60.40.150">
    <property type="entry name" value="C2 domain"/>
    <property type="match status" value="1"/>
</dbReference>
<dbReference type="GO" id="GO:2000300">
    <property type="term" value="P:regulation of synaptic vesicle exocytosis"/>
    <property type="evidence" value="ECO:0007669"/>
    <property type="project" value="TreeGrafter"/>
</dbReference>
<dbReference type="PROSITE" id="PS50004">
    <property type="entry name" value="C2"/>
    <property type="match status" value="1"/>
</dbReference>
<dbReference type="GO" id="GO:0048791">
    <property type="term" value="P:calcium ion-regulated exocytosis of neurotransmitter"/>
    <property type="evidence" value="ECO:0007669"/>
    <property type="project" value="TreeGrafter"/>
</dbReference>
<dbReference type="SUPFAM" id="SSF49562">
    <property type="entry name" value="C2 domain (Calcium/lipid-binding domain, CaLB)"/>
    <property type="match status" value="1"/>
</dbReference>
<dbReference type="PANTHER" id="PTHR12157:SF25">
    <property type="entry name" value="REGULATING SYNAPTIC MEMBRANE EXOCYTOSIS PROTEIN 3"/>
    <property type="match status" value="1"/>
</dbReference>
<proteinExistence type="predicted"/>
<dbReference type="GO" id="GO:0042734">
    <property type="term" value="C:presynaptic membrane"/>
    <property type="evidence" value="ECO:0007669"/>
    <property type="project" value="TreeGrafter"/>
</dbReference>
<evidence type="ECO:0000313" key="6">
    <source>
        <dbReference type="Proteomes" id="UP000677054"/>
    </source>
</evidence>
<accession>A0A7R8XA65</accession>
<dbReference type="Pfam" id="PF00168">
    <property type="entry name" value="C2"/>
    <property type="match status" value="1"/>
</dbReference>
<evidence type="ECO:0000259" key="4">
    <source>
        <dbReference type="PROSITE" id="PS50004"/>
    </source>
</evidence>
<name>A0A7R8XA65_9CRUS</name>
<dbReference type="GO" id="GO:0044325">
    <property type="term" value="F:transmembrane transporter binding"/>
    <property type="evidence" value="ECO:0007669"/>
    <property type="project" value="TreeGrafter"/>
</dbReference>
<dbReference type="OrthoDB" id="67688at2759"/>
<feature type="region of interest" description="Disordered" evidence="3">
    <location>
        <begin position="160"/>
        <end position="185"/>
    </location>
</feature>
<keyword evidence="1" id="KW-0770">Synapse</keyword>
<sequence>MEEDCSADSSGTMVSPMETSKELPLGKLEVQICHDVRASILYVTILRGIGLLVYRSDGDTRPDPFVKCQLLPGHAVENERRTRCLQRNSTPVWNQTMVYPHITTADLRHYKLIISAWSFEVGRRKKFLGQILIRLNDGRLSDEEPRWYQLRDRATGIQEGAEAATAGAGEGTSGQNRMPESGSGSAPQELNFVIFEETLELPQLLLSELHISLSFIRAICFSQLP</sequence>
<dbReference type="AlphaFoldDB" id="A0A7R8XA65"/>